<accession>A0ABD3PAU3</accession>
<dbReference type="Gene3D" id="3.10.620.10">
    <property type="entry name" value="Protein N-terminal glutamine amidohydrolase, alpha beta roll"/>
    <property type="match status" value="1"/>
</dbReference>
<comment type="caution">
    <text evidence="10">The sequence shown here is derived from an EMBL/GenBank/DDBJ whole genome shotgun (WGS) entry which is preliminary data.</text>
</comment>
<dbReference type="Proteomes" id="UP001530400">
    <property type="component" value="Unassembled WGS sequence"/>
</dbReference>
<evidence type="ECO:0000256" key="4">
    <source>
        <dbReference type="ARBA" id="ARBA00021247"/>
    </source>
</evidence>
<evidence type="ECO:0000256" key="6">
    <source>
        <dbReference type="ARBA" id="ARBA00029677"/>
    </source>
</evidence>
<evidence type="ECO:0000256" key="1">
    <source>
        <dbReference type="ARBA" id="ARBA00008985"/>
    </source>
</evidence>
<dbReference type="InterPro" id="IPR039733">
    <property type="entry name" value="NTAQ1"/>
</dbReference>
<comment type="catalytic activity">
    <reaction evidence="7 8">
        <text>N-terminal L-glutaminyl-[protein] + H2O = N-terminal L-glutamyl-[protein] + NH4(+)</text>
        <dbReference type="Rhea" id="RHEA:50680"/>
        <dbReference type="Rhea" id="RHEA-COMP:12668"/>
        <dbReference type="Rhea" id="RHEA-COMP:12777"/>
        <dbReference type="ChEBI" id="CHEBI:15377"/>
        <dbReference type="ChEBI" id="CHEBI:28938"/>
        <dbReference type="ChEBI" id="CHEBI:64721"/>
        <dbReference type="ChEBI" id="CHEBI:64722"/>
        <dbReference type="EC" id="3.5.1.122"/>
    </reaction>
</comment>
<evidence type="ECO:0000256" key="7">
    <source>
        <dbReference type="ARBA" id="ARBA00048768"/>
    </source>
</evidence>
<evidence type="ECO:0000256" key="3">
    <source>
        <dbReference type="ARBA" id="ARBA00012718"/>
    </source>
</evidence>
<dbReference type="GO" id="GO:0070773">
    <property type="term" value="F:protein-N-terminal glutamine amidohydrolase activity"/>
    <property type="evidence" value="ECO:0007669"/>
    <property type="project" value="UniProtKB-UniRule"/>
</dbReference>
<evidence type="ECO:0000256" key="2">
    <source>
        <dbReference type="ARBA" id="ARBA00011245"/>
    </source>
</evidence>
<dbReference type="AlphaFoldDB" id="A0ABD3PAU3"/>
<dbReference type="Pfam" id="PF09764">
    <property type="entry name" value="Nt_Gln_amidase"/>
    <property type="match status" value="1"/>
</dbReference>
<dbReference type="EMBL" id="JALLPJ020000733">
    <property type="protein sequence ID" value="KAL3784276.1"/>
    <property type="molecule type" value="Genomic_DNA"/>
</dbReference>
<dbReference type="InterPro" id="IPR023128">
    <property type="entry name" value="Prot_N_Gln_amidohydro_ab_roll"/>
</dbReference>
<name>A0ABD3PAU3_9STRA</name>
<sequence>MADNNSKEPPTAEQTALQPTLDHDLRSPYYCEENAWRLVYRHLHNNTIISSGWHYNVVFISNHHRCCVMFHQKAAEKEYVCWDYHVIVIRSRFDNDSIAKGTTQVLDVDTNLSPYPCPLGEYLDGSFPHCAAATAKNTIKISSSRMDETILPMFRVIDASEYLERFYSDRSHMYKDGEWSAPPPEYLPIMNGLRFRGECGTGDGDGNSNNDCDEEKVSNLESYINMMSESCSTERRVGSRPLSLEEFRQRFS</sequence>
<dbReference type="PANTHER" id="PTHR13035">
    <property type="entry name" value="PROTEIN N-TERMINAL GLUTAMINE AMIDOHYDROLASE"/>
    <property type="match status" value="1"/>
</dbReference>
<dbReference type="PANTHER" id="PTHR13035:SF0">
    <property type="entry name" value="PROTEIN N-TERMINAL GLUTAMINE AMIDOHYDROLASE"/>
    <property type="match status" value="1"/>
</dbReference>
<dbReference type="GO" id="GO:0008418">
    <property type="term" value="F:protein-N-terminal asparagine amidohydrolase activity"/>
    <property type="evidence" value="ECO:0007669"/>
    <property type="project" value="UniProtKB-UniRule"/>
</dbReference>
<keyword evidence="11" id="KW-1185">Reference proteome</keyword>
<feature type="domain" description="Protein N-terminal glutamine amidohydrolase alpha beta roll" evidence="9">
    <location>
        <begin position="28"/>
        <end position="238"/>
    </location>
</feature>
<evidence type="ECO:0000313" key="11">
    <source>
        <dbReference type="Proteomes" id="UP001530400"/>
    </source>
</evidence>
<comment type="function">
    <text evidence="8">Mediates the side-chain deamidation of N-terminal glutamine residues to glutamate, an important step in N-end rule pathway of protein degradation. Conversion of the resulting N-terminal glutamine to glutamate renders the protein susceptible to arginylation, polyubiquitination and degradation as specified by the N-end rule. Does not act on substrates with internal or C-terminal glutamine and does not act on non-glutamine residues in any position.</text>
</comment>
<dbReference type="InterPro" id="IPR037132">
    <property type="entry name" value="N_Gln_amidohydro_ab_roll_sf"/>
</dbReference>
<comment type="subunit">
    <text evidence="2 8">Monomer.</text>
</comment>
<evidence type="ECO:0000256" key="5">
    <source>
        <dbReference type="ARBA" id="ARBA00022801"/>
    </source>
</evidence>
<dbReference type="EC" id="3.5.1.122" evidence="3 8"/>
<protein>
    <recommendedName>
        <fullName evidence="4 8">Protein N-terminal glutamine amidohydrolase</fullName>
        <ecNumber evidence="3 8">3.5.1.122</ecNumber>
    </recommendedName>
    <alternativeName>
        <fullName evidence="6 8">Protein NH2-terminal glutamine deamidase</fullName>
    </alternativeName>
</protein>
<evidence type="ECO:0000313" key="10">
    <source>
        <dbReference type="EMBL" id="KAL3784276.1"/>
    </source>
</evidence>
<proteinExistence type="inferred from homology"/>
<keyword evidence="5 8" id="KW-0378">Hydrolase</keyword>
<organism evidence="10 11">
    <name type="scientific">Cyclotella atomus</name>
    <dbReference type="NCBI Taxonomy" id="382360"/>
    <lineage>
        <taxon>Eukaryota</taxon>
        <taxon>Sar</taxon>
        <taxon>Stramenopiles</taxon>
        <taxon>Ochrophyta</taxon>
        <taxon>Bacillariophyta</taxon>
        <taxon>Coscinodiscophyceae</taxon>
        <taxon>Thalassiosirophycidae</taxon>
        <taxon>Stephanodiscales</taxon>
        <taxon>Stephanodiscaceae</taxon>
        <taxon>Cyclotella</taxon>
    </lineage>
</organism>
<evidence type="ECO:0000256" key="8">
    <source>
        <dbReference type="RuleBase" id="RU367082"/>
    </source>
</evidence>
<comment type="similarity">
    <text evidence="1 8">Belongs to the NTAQ1 family.</text>
</comment>
<reference evidence="10 11" key="1">
    <citation type="submission" date="2024-10" db="EMBL/GenBank/DDBJ databases">
        <title>Updated reference genomes for cyclostephanoid diatoms.</title>
        <authorList>
            <person name="Roberts W.R."/>
            <person name="Alverson A.J."/>
        </authorList>
    </citation>
    <scope>NUCLEOTIDE SEQUENCE [LARGE SCALE GENOMIC DNA]</scope>
    <source>
        <strain evidence="10 11">AJA010-31</strain>
    </source>
</reference>
<evidence type="ECO:0000259" key="9">
    <source>
        <dbReference type="Pfam" id="PF09764"/>
    </source>
</evidence>
<gene>
    <name evidence="10" type="ORF">ACHAWO_001232</name>
</gene>